<name>E8LU84_9VIBR</name>
<dbReference type="AlphaFoldDB" id="E8LU84"/>
<feature type="region of interest" description="Disordered" evidence="1">
    <location>
        <begin position="1"/>
        <end position="42"/>
    </location>
</feature>
<dbReference type="EMBL" id="AEVS01000062">
    <property type="protein sequence ID" value="EGA65749.1"/>
    <property type="molecule type" value="Genomic_DNA"/>
</dbReference>
<feature type="compositionally biased region" description="Polar residues" evidence="1">
    <location>
        <begin position="10"/>
        <end position="28"/>
    </location>
</feature>
<gene>
    <name evidence="2" type="ORF">VIBR0546_21740</name>
</gene>
<comment type="caution">
    <text evidence="2">The sequence shown here is derived from an EMBL/GenBank/DDBJ whole genome shotgun (WGS) entry which is preliminary data.</text>
</comment>
<protein>
    <submittedName>
        <fullName evidence="2">Uncharacterized protein</fullName>
    </submittedName>
</protein>
<keyword evidence="3" id="KW-1185">Reference proteome</keyword>
<evidence type="ECO:0000313" key="2">
    <source>
        <dbReference type="EMBL" id="EGA65749.1"/>
    </source>
</evidence>
<accession>E8LU84</accession>
<organism evidence="2 3">
    <name type="scientific">Vibrio brasiliensis LMG 20546</name>
    <dbReference type="NCBI Taxonomy" id="945543"/>
    <lineage>
        <taxon>Bacteria</taxon>
        <taxon>Pseudomonadati</taxon>
        <taxon>Pseudomonadota</taxon>
        <taxon>Gammaproteobacteria</taxon>
        <taxon>Vibrionales</taxon>
        <taxon>Vibrionaceae</taxon>
        <taxon>Vibrio</taxon>
        <taxon>Vibrio oreintalis group</taxon>
    </lineage>
</organism>
<evidence type="ECO:0000313" key="3">
    <source>
        <dbReference type="Proteomes" id="UP000004371"/>
    </source>
</evidence>
<sequence>MAKFGEIGSTARSINSSGTGHTLTNYQELYSEHDHNNDRNKN</sequence>
<reference evidence="2 3" key="1">
    <citation type="journal article" date="2012" name="Int. J. Syst. Evol. Microbiol.">
        <title>Vibrio caribbeanicus sp. nov., isolated from the marine sponge Scleritoderma cyanea.</title>
        <authorList>
            <person name="Hoffmann M."/>
            <person name="Monday S.R."/>
            <person name="Allard M.W."/>
            <person name="Strain E.A."/>
            <person name="Whittaker P."/>
            <person name="Naum M."/>
            <person name="McCarthy P.J."/>
            <person name="Lopez J.V."/>
            <person name="Fischer M."/>
            <person name="Brown E.W."/>
        </authorList>
    </citation>
    <scope>NUCLEOTIDE SEQUENCE [LARGE SCALE GENOMIC DNA]</scope>
    <source>
        <strain evidence="2 3">LMG 20546</strain>
    </source>
</reference>
<proteinExistence type="predicted"/>
<evidence type="ECO:0000256" key="1">
    <source>
        <dbReference type="SAM" id="MobiDB-lite"/>
    </source>
</evidence>
<dbReference type="Proteomes" id="UP000004371">
    <property type="component" value="Unassembled WGS sequence"/>
</dbReference>
<feature type="compositionally biased region" description="Basic and acidic residues" evidence="1">
    <location>
        <begin position="30"/>
        <end position="42"/>
    </location>
</feature>